<evidence type="ECO:0000256" key="1">
    <source>
        <dbReference type="SAM" id="MobiDB-lite"/>
    </source>
</evidence>
<evidence type="ECO:0000313" key="2">
    <source>
        <dbReference type="EMBL" id="CAG6614794.1"/>
    </source>
</evidence>
<sequence length="103" mass="11978">MDLNYCVDHPLFVSLSLPAHSSHPFHSSRHLSQVHTPSRENQRNETRRTGSVCQSESVVLWTFLSRLQVYYLPWIQIIHLHGCRRHTLPPSDGVENLRSQTHL</sequence>
<feature type="compositionally biased region" description="Basic and acidic residues" evidence="1">
    <location>
        <begin position="37"/>
        <end position="48"/>
    </location>
</feature>
<dbReference type="EMBL" id="HBUF01031258">
    <property type="protein sequence ID" value="CAG6614794.1"/>
    <property type="molecule type" value="Transcribed_RNA"/>
</dbReference>
<dbReference type="EMBL" id="HBUF01031257">
    <property type="protein sequence ID" value="CAG6614792.1"/>
    <property type="molecule type" value="Transcribed_RNA"/>
</dbReference>
<dbReference type="AlphaFoldDB" id="A0A8D8LR41"/>
<accession>A0A8D8LR41</accession>
<proteinExistence type="predicted"/>
<name>A0A8D8LR41_9HEMI</name>
<protein>
    <submittedName>
        <fullName evidence="2">Uncharacterized protein</fullName>
    </submittedName>
</protein>
<feature type="region of interest" description="Disordered" evidence="1">
    <location>
        <begin position="26"/>
        <end position="51"/>
    </location>
</feature>
<reference evidence="2" key="1">
    <citation type="submission" date="2021-05" db="EMBL/GenBank/DDBJ databases">
        <authorList>
            <person name="Alioto T."/>
            <person name="Alioto T."/>
            <person name="Gomez Garrido J."/>
        </authorList>
    </citation>
    <scope>NUCLEOTIDE SEQUENCE</scope>
</reference>
<organism evidence="2">
    <name type="scientific">Cacopsylla melanoneura</name>
    <dbReference type="NCBI Taxonomy" id="428564"/>
    <lineage>
        <taxon>Eukaryota</taxon>
        <taxon>Metazoa</taxon>
        <taxon>Ecdysozoa</taxon>
        <taxon>Arthropoda</taxon>
        <taxon>Hexapoda</taxon>
        <taxon>Insecta</taxon>
        <taxon>Pterygota</taxon>
        <taxon>Neoptera</taxon>
        <taxon>Paraneoptera</taxon>
        <taxon>Hemiptera</taxon>
        <taxon>Sternorrhyncha</taxon>
        <taxon>Psylloidea</taxon>
        <taxon>Psyllidae</taxon>
        <taxon>Psyllinae</taxon>
        <taxon>Cacopsylla</taxon>
    </lineage>
</organism>